<sequence length="37" mass="4048">MELWKRMLLQEQPQADPPEGDGGADPDPPDDPEKSAS</sequence>
<organism evidence="2 3">
    <name type="scientific">Rhodothermus marinus (strain ATCC 43812 / DSM 4252 / R-10)</name>
    <name type="common">Rhodothermus obamensis</name>
    <dbReference type="NCBI Taxonomy" id="518766"/>
    <lineage>
        <taxon>Bacteria</taxon>
        <taxon>Pseudomonadati</taxon>
        <taxon>Rhodothermota</taxon>
        <taxon>Rhodothermia</taxon>
        <taxon>Rhodothermales</taxon>
        <taxon>Rhodothermaceae</taxon>
        <taxon>Rhodothermus</taxon>
    </lineage>
</organism>
<gene>
    <name evidence="2" type="ordered locus">Rmar_2751</name>
</gene>
<reference evidence="2 3" key="1">
    <citation type="journal article" date="2009" name="Stand. Genomic Sci.">
        <title>Complete genome sequence of Rhodothermus marinus type strain (R-10).</title>
        <authorList>
            <person name="Nolan M."/>
            <person name="Tindall B.J."/>
            <person name="Pomrenke H."/>
            <person name="Lapidus A."/>
            <person name="Copeland A."/>
            <person name="Glavina Del Rio T."/>
            <person name="Lucas S."/>
            <person name="Chen F."/>
            <person name="Tice H."/>
            <person name="Cheng J.F."/>
            <person name="Saunders E."/>
            <person name="Han C."/>
            <person name="Bruce D."/>
            <person name="Goodwin L."/>
            <person name="Chain P."/>
            <person name="Pitluck S."/>
            <person name="Ovchinikova G."/>
            <person name="Pati A."/>
            <person name="Ivanova N."/>
            <person name="Mavromatis K."/>
            <person name="Chen A."/>
            <person name="Palaniappan K."/>
            <person name="Land M."/>
            <person name="Hauser L."/>
            <person name="Chang Y.J."/>
            <person name="Jeffries C.D."/>
            <person name="Brettin T."/>
            <person name="Goker M."/>
            <person name="Bristow J."/>
            <person name="Eisen J.A."/>
            <person name="Markowitz V."/>
            <person name="Hugenholtz P."/>
            <person name="Kyrpides N.C."/>
            <person name="Klenk H.P."/>
            <person name="Detter J.C."/>
        </authorList>
    </citation>
    <scope>NUCLEOTIDE SEQUENCE [LARGE SCALE GENOMIC DNA]</scope>
    <source>
        <strain evidence="3">ATCC 43812 / DSM 4252 / R-10</strain>
    </source>
</reference>
<feature type="region of interest" description="Disordered" evidence="1">
    <location>
        <begin position="1"/>
        <end position="37"/>
    </location>
</feature>
<dbReference type="Proteomes" id="UP000002221">
    <property type="component" value="Chromosome"/>
</dbReference>
<proteinExistence type="predicted"/>
<evidence type="ECO:0000256" key="1">
    <source>
        <dbReference type="SAM" id="MobiDB-lite"/>
    </source>
</evidence>
<dbReference type="EMBL" id="CP001807">
    <property type="protein sequence ID" value="ACY49621.1"/>
    <property type="molecule type" value="Genomic_DNA"/>
</dbReference>
<protein>
    <submittedName>
        <fullName evidence="2">Uncharacterized protein</fullName>
    </submittedName>
</protein>
<dbReference type="KEGG" id="rmr:Rmar_2751"/>
<evidence type="ECO:0000313" key="2">
    <source>
        <dbReference type="EMBL" id="ACY49621.1"/>
    </source>
</evidence>
<evidence type="ECO:0000313" key="3">
    <source>
        <dbReference type="Proteomes" id="UP000002221"/>
    </source>
</evidence>
<name>D0MGQ8_RHOM4</name>
<dbReference type="HOGENOM" id="CLU_3347924_0_0_10"/>
<accession>D0MGQ8</accession>
<dbReference type="STRING" id="518766.Rmar_2751"/>
<keyword evidence="3" id="KW-1185">Reference proteome</keyword>
<dbReference type="AlphaFoldDB" id="D0MGQ8"/>
<feature type="compositionally biased region" description="Acidic residues" evidence="1">
    <location>
        <begin position="18"/>
        <end position="30"/>
    </location>
</feature>